<keyword evidence="2" id="KW-1185">Reference proteome</keyword>
<name>A0A4P9Y4A2_9FUNG</name>
<organism evidence="1 2">
    <name type="scientific">Piptocephalis cylindrospora</name>
    <dbReference type="NCBI Taxonomy" id="1907219"/>
    <lineage>
        <taxon>Eukaryota</taxon>
        <taxon>Fungi</taxon>
        <taxon>Fungi incertae sedis</taxon>
        <taxon>Zoopagomycota</taxon>
        <taxon>Zoopagomycotina</taxon>
        <taxon>Zoopagomycetes</taxon>
        <taxon>Zoopagales</taxon>
        <taxon>Piptocephalidaceae</taxon>
        <taxon>Piptocephalis</taxon>
    </lineage>
</organism>
<dbReference type="AlphaFoldDB" id="A0A4P9Y4A2"/>
<sequence length="193" mass="20984">MSDFRIILPGRANRAPAGFTLAFWRGRRYYHLDTLSPTVVGGKEGSWGRANKVFPPACPSPTHRPYDDLIAVAMSGENGKVAMSDGKLLYVFAPKEKSSVHWEQISVLERPGVRRLSWGSKDQLILGGETLASIAIGQYLNDGIYLSVQWERGMAGGVALLDISPPHGIIASASLASRLVKVWVPGKEVLASR</sequence>
<evidence type="ECO:0000313" key="1">
    <source>
        <dbReference type="EMBL" id="RKP13564.1"/>
    </source>
</evidence>
<protein>
    <submittedName>
        <fullName evidence="1">Uncharacterized protein</fullName>
    </submittedName>
</protein>
<dbReference type="EMBL" id="KZ987990">
    <property type="protein sequence ID" value="RKP13564.1"/>
    <property type="molecule type" value="Genomic_DNA"/>
</dbReference>
<feature type="non-terminal residue" evidence="1">
    <location>
        <position position="193"/>
    </location>
</feature>
<accession>A0A4P9Y4A2</accession>
<dbReference type="Proteomes" id="UP000267251">
    <property type="component" value="Unassembled WGS sequence"/>
</dbReference>
<proteinExistence type="predicted"/>
<dbReference type="OrthoDB" id="342131at2759"/>
<evidence type="ECO:0000313" key="2">
    <source>
        <dbReference type="Proteomes" id="UP000267251"/>
    </source>
</evidence>
<gene>
    <name evidence="1" type="ORF">BJ684DRAFT_19951</name>
</gene>
<reference evidence="2" key="1">
    <citation type="journal article" date="2018" name="Nat. Microbiol.">
        <title>Leveraging single-cell genomics to expand the fungal tree of life.</title>
        <authorList>
            <person name="Ahrendt S.R."/>
            <person name="Quandt C.A."/>
            <person name="Ciobanu D."/>
            <person name="Clum A."/>
            <person name="Salamov A."/>
            <person name="Andreopoulos B."/>
            <person name="Cheng J.F."/>
            <person name="Woyke T."/>
            <person name="Pelin A."/>
            <person name="Henrissat B."/>
            <person name="Reynolds N.K."/>
            <person name="Benny G.L."/>
            <person name="Smith M.E."/>
            <person name="James T.Y."/>
            <person name="Grigoriev I.V."/>
        </authorList>
    </citation>
    <scope>NUCLEOTIDE SEQUENCE [LARGE SCALE GENOMIC DNA]</scope>
</reference>